<reference evidence="1" key="1">
    <citation type="submission" date="2023-10" db="EMBL/GenBank/DDBJ databases">
        <title>Genome assembly of Pristionchus species.</title>
        <authorList>
            <person name="Yoshida K."/>
            <person name="Sommer R.J."/>
        </authorList>
    </citation>
    <scope>NUCLEOTIDE SEQUENCE</scope>
    <source>
        <strain evidence="1">RS5133</strain>
    </source>
</reference>
<dbReference type="Proteomes" id="UP001432322">
    <property type="component" value="Unassembled WGS sequence"/>
</dbReference>
<feature type="non-terminal residue" evidence="1">
    <location>
        <position position="1"/>
    </location>
</feature>
<gene>
    <name evidence="1" type="ORF">PFISCL1PPCAC_7371</name>
</gene>
<feature type="non-terminal residue" evidence="1">
    <location>
        <position position="81"/>
    </location>
</feature>
<keyword evidence="2" id="KW-1185">Reference proteome</keyword>
<evidence type="ECO:0000313" key="1">
    <source>
        <dbReference type="EMBL" id="GMT16074.1"/>
    </source>
</evidence>
<organism evidence="1 2">
    <name type="scientific">Pristionchus fissidentatus</name>
    <dbReference type="NCBI Taxonomy" id="1538716"/>
    <lineage>
        <taxon>Eukaryota</taxon>
        <taxon>Metazoa</taxon>
        <taxon>Ecdysozoa</taxon>
        <taxon>Nematoda</taxon>
        <taxon>Chromadorea</taxon>
        <taxon>Rhabditida</taxon>
        <taxon>Rhabditina</taxon>
        <taxon>Diplogasteromorpha</taxon>
        <taxon>Diplogasteroidea</taxon>
        <taxon>Neodiplogasteridae</taxon>
        <taxon>Pristionchus</taxon>
    </lineage>
</organism>
<dbReference type="AlphaFoldDB" id="A0AAV5VDT3"/>
<comment type="caution">
    <text evidence="1">The sequence shown here is derived from an EMBL/GenBank/DDBJ whole genome shotgun (WGS) entry which is preliminary data.</text>
</comment>
<dbReference type="EMBL" id="BTSY01000002">
    <property type="protein sequence ID" value="GMT16074.1"/>
    <property type="molecule type" value="Genomic_DNA"/>
</dbReference>
<evidence type="ECO:0000313" key="2">
    <source>
        <dbReference type="Proteomes" id="UP001432322"/>
    </source>
</evidence>
<name>A0AAV5VDT3_9BILA</name>
<proteinExistence type="predicted"/>
<protein>
    <submittedName>
        <fullName evidence="1">Uncharacterized protein</fullName>
    </submittedName>
</protein>
<accession>A0AAV5VDT3</accession>
<sequence>ESSRGCGILSAELSHLGAGENITSQSRCLHRSVFSGVIRSHFGICTFSDDPLGRTNSLHCTSPYLAAQTALLQVRTDNVET</sequence>